<gene>
    <name evidence="1" type="ORF">SDC9_178021</name>
</gene>
<name>A0A645GW18_9ZZZZ</name>
<dbReference type="EMBL" id="VSSQ01081703">
    <property type="protein sequence ID" value="MPN30550.1"/>
    <property type="molecule type" value="Genomic_DNA"/>
</dbReference>
<dbReference type="AlphaFoldDB" id="A0A645GW18"/>
<comment type="caution">
    <text evidence="1">The sequence shown here is derived from an EMBL/GenBank/DDBJ whole genome shotgun (WGS) entry which is preliminary data.</text>
</comment>
<proteinExistence type="predicted"/>
<reference evidence="1" key="1">
    <citation type="submission" date="2019-08" db="EMBL/GenBank/DDBJ databases">
        <authorList>
            <person name="Kucharzyk K."/>
            <person name="Murdoch R.W."/>
            <person name="Higgins S."/>
            <person name="Loffler F."/>
        </authorList>
    </citation>
    <scope>NUCLEOTIDE SEQUENCE</scope>
</reference>
<accession>A0A645GW18</accession>
<organism evidence="1">
    <name type="scientific">bioreactor metagenome</name>
    <dbReference type="NCBI Taxonomy" id="1076179"/>
    <lineage>
        <taxon>unclassified sequences</taxon>
        <taxon>metagenomes</taxon>
        <taxon>ecological metagenomes</taxon>
    </lineage>
</organism>
<protein>
    <submittedName>
        <fullName evidence="1">Uncharacterized protein</fullName>
    </submittedName>
</protein>
<sequence>MFQCIDELSDDELGGITDIIVYIPEPFADDIGALVLQQDNVVAVIGKHLFGDIEVNRRHIGNENGIVLLHRFCKYGAHVPLASPIAASRLRIRIFTAPRFAISSIFIWV</sequence>
<evidence type="ECO:0000313" key="1">
    <source>
        <dbReference type="EMBL" id="MPN30550.1"/>
    </source>
</evidence>